<protein>
    <submittedName>
        <fullName evidence="1">Uncharacterized protein</fullName>
    </submittedName>
</protein>
<sequence length="149" mass="16314">MHSPNTESQNHLAAITDAVVVVEKSLAAMPGSRHSSCVYELGEHAAYFRDDPSDRVCLRFGRIRNHAGECLHVEVSDEHGEPFYTVWIGDEALPAGIRVALAGRAPTLIRLATNDGDDVNAELLKKTARAVMQASKDVSGSAHKRHFLW</sequence>
<evidence type="ECO:0000313" key="1">
    <source>
        <dbReference type="EMBL" id="QDV87362.1"/>
    </source>
</evidence>
<dbReference type="EMBL" id="CP036432">
    <property type="protein sequence ID" value="QDV87362.1"/>
    <property type="molecule type" value="Genomic_DNA"/>
</dbReference>
<accession>A0ABX5Y0N8</accession>
<organism evidence="1 2">
    <name type="scientific">Stieleria magnilauensis</name>
    <dbReference type="NCBI Taxonomy" id="2527963"/>
    <lineage>
        <taxon>Bacteria</taxon>
        <taxon>Pseudomonadati</taxon>
        <taxon>Planctomycetota</taxon>
        <taxon>Planctomycetia</taxon>
        <taxon>Pirellulales</taxon>
        <taxon>Pirellulaceae</taxon>
        <taxon>Stieleria</taxon>
    </lineage>
</organism>
<dbReference type="RefSeq" id="WP_145218997.1">
    <property type="nucleotide sequence ID" value="NZ_CP036432.1"/>
</dbReference>
<proteinExistence type="predicted"/>
<evidence type="ECO:0000313" key="2">
    <source>
        <dbReference type="Proteomes" id="UP000318081"/>
    </source>
</evidence>
<reference evidence="1 2" key="1">
    <citation type="submission" date="2019-02" db="EMBL/GenBank/DDBJ databases">
        <title>Deep-cultivation of Planctomycetes and their phenomic and genomic characterization uncovers novel biology.</title>
        <authorList>
            <person name="Wiegand S."/>
            <person name="Jogler M."/>
            <person name="Boedeker C."/>
            <person name="Pinto D."/>
            <person name="Vollmers J."/>
            <person name="Rivas-Marin E."/>
            <person name="Kohn T."/>
            <person name="Peeters S.H."/>
            <person name="Heuer A."/>
            <person name="Rast P."/>
            <person name="Oberbeckmann S."/>
            <person name="Bunk B."/>
            <person name="Jeske O."/>
            <person name="Meyerdierks A."/>
            <person name="Storesund J.E."/>
            <person name="Kallscheuer N."/>
            <person name="Luecker S."/>
            <person name="Lage O.M."/>
            <person name="Pohl T."/>
            <person name="Merkel B.J."/>
            <person name="Hornburger P."/>
            <person name="Mueller R.-W."/>
            <person name="Bruemmer F."/>
            <person name="Labrenz M."/>
            <person name="Spormann A.M."/>
            <person name="Op den Camp H."/>
            <person name="Overmann J."/>
            <person name="Amann R."/>
            <person name="Jetten M.S.M."/>
            <person name="Mascher T."/>
            <person name="Medema M.H."/>
            <person name="Devos D.P."/>
            <person name="Kaster A.-K."/>
            <person name="Ovreas L."/>
            <person name="Rohde M."/>
            <person name="Galperin M.Y."/>
            <person name="Jogler C."/>
        </authorList>
    </citation>
    <scope>NUCLEOTIDE SEQUENCE [LARGE SCALE GENOMIC DNA]</scope>
    <source>
        <strain evidence="1 2">TBK1r</strain>
    </source>
</reference>
<name>A0ABX5Y0N8_9BACT</name>
<dbReference type="Proteomes" id="UP000318081">
    <property type="component" value="Chromosome"/>
</dbReference>
<gene>
    <name evidence="1" type="ORF">TBK1r_63920</name>
</gene>
<keyword evidence="2" id="KW-1185">Reference proteome</keyword>